<comment type="caution">
    <text evidence="2">The sequence shown here is derived from an EMBL/GenBank/DDBJ whole genome shotgun (WGS) entry which is preliminary data.</text>
</comment>
<protein>
    <submittedName>
        <fullName evidence="2">Uncharacterized protein</fullName>
    </submittedName>
</protein>
<name>A0A562V3N6_9ACTN</name>
<evidence type="ECO:0000256" key="1">
    <source>
        <dbReference type="SAM" id="Phobius"/>
    </source>
</evidence>
<feature type="transmembrane region" description="Helical" evidence="1">
    <location>
        <begin position="53"/>
        <end position="75"/>
    </location>
</feature>
<reference evidence="2 3" key="1">
    <citation type="journal article" date="2013" name="Stand. Genomic Sci.">
        <title>Genomic Encyclopedia of Type Strains, Phase I: The one thousand microbial genomes (KMG-I) project.</title>
        <authorList>
            <person name="Kyrpides N.C."/>
            <person name="Woyke T."/>
            <person name="Eisen J.A."/>
            <person name="Garrity G."/>
            <person name="Lilburn T.G."/>
            <person name="Beck B.J."/>
            <person name="Whitman W.B."/>
            <person name="Hugenholtz P."/>
            <person name="Klenk H.P."/>
        </authorList>
    </citation>
    <scope>NUCLEOTIDE SEQUENCE [LARGE SCALE GENOMIC DNA]</scope>
    <source>
        <strain evidence="2 3">DSM 45044</strain>
    </source>
</reference>
<dbReference type="AlphaFoldDB" id="A0A562V3N6"/>
<organism evidence="2 3">
    <name type="scientific">Stackebrandtia albiflava</name>
    <dbReference type="NCBI Taxonomy" id="406432"/>
    <lineage>
        <taxon>Bacteria</taxon>
        <taxon>Bacillati</taxon>
        <taxon>Actinomycetota</taxon>
        <taxon>Actinomycetes</taxon>
        <taxon>Glycomycetales</taxon>
        <taxon>Glycomycetaceae</taxon>
        <taxon>Stackebrandtia</taxon>
    </lineage>
</organism>
<gene>
    <name evidence="2" type="ORF">LX16_3259</name>
</gene>
<feature type="transmembrane region" description="Helical" evidence="1">
    <location>
        <begin position="26"/>
        <end position="47"/>
    </location>
</feature>
<evidence type="ECO:0000313" key="2">
    <source>
        <dbReference type="EMBL" id="TWJ12501.1"/>
    </source>
</evidence>
<proteinExistence type="predicted"/>
<dbReference type="EMBL" id="VLLL01000006">
    <property type="protein sequence ID" value="TWJ12501.1"/>
    <property type="molecule type" value="Genomic_DNA"/>
</dbReference>
<dbReference type="Proteomes" id="UP000321617">
    <property type="component" value="Unassembled WGS sequence"/>
</dbReference>
<accession>A0A562V3N6</accession>
<keyword evidence="1" id="KW-0812">Transmembrane</keyword>
<sequence length="86" mass="9695">MKSEGIAVRRIRAAWREITDSFLYRFRVALSIGSCIALLAFVSLPWWACLLVWNGAAVLLVLLRVIRILFTALVLGQEMEISDEAT</sequence>
<dbReference type="RefSeq" id="WP_147139673.1">
    <property type="nucleotide sequence ID" value="NZ_BAABIJ010000002.1"/>
</dbReference>
<keyword evidence="1" id="KW-0472">Membrane</keyword>
<keyword evidence="1" id="KW-1133">Transmembrane helix</keyword>
<evidence type="ECO:0000313" key="3">
    <source>
        <dbReference type="Proteomes" id="UP000321617"/>
    </source>
</evidence>
<keyword evidence="3" id="KW-1185">Reference proteome</keyword>